<evidence type="ECO:0000313" key="13">
    <source>
        <dbReference type="Proteomes" id="UP000298226"/>
    </source>
</evidence>
<dbReference type="PANTHER" id="PTHR37828">
    <property type="entry name" value="GSR2449 PROTEIN"/>
    <property type="match status" value="1"/>
</dbReference>
<dbReference type="EMBL" id="PYKH01000134">
    <property type="protein sequence ID" value="TGD01837.1"/>
    <property type="molecule type" value="Genomic_DNA"/>
</dbReference>
<dbReference type="EMBL" id="PYKF01000205">
    <property type="protein sequence ID" value="TGC90333.1"/>
    <property type="molecule type" value="Genomic_DNA"/>
</dbReference>
<dbReference type="EMBL" id="PYKG01000047">
    <property type="protein sequence ID" value="TGC88271.1"/>
    <property type="molecule type" value="Genomic_DNA"/>
</dbReference>
<accession>A0A659QP16</accession>
<dbReference type="AlphaFoldDB" id="A0A659QP16"/>
<dbReference type="Proteomes" id="UP000298491">
    <property type="component" value="Unassembled WGS sequence"/>
</dbReference>
<dbReference type="Proteomes" id="UP000297749">
    <property type="component" value="Unassembled WGS sequence"/>
</dbReference>
<dbReference type="Proteomes" id="UP000297846">
    <property type="component" value="Unassembled WGS sequence"/>
</dbReference>
<evidence type="ECO:0000313" key="7">
    <source>
        <dbReference type="EMBL" id="TGC90333.1"/>
    </source>
</evidence>
<name>A0A659QP16_SALET</name>
<dbReference type="EMBL" id="PYKB01001375">
    <property type="protein sequence ID" value="TGC80011.1"/>
    <property type="molecule type" value="Genomic_DNA"/>
</dbReference>
<dbReference type="Proteomes" id="UP000297558">
    <property type="component" value="Unassembled WGS sequence"/>
</dbReference>
<dbReference type="PANTHER" id="PTHR37828:SF1">
    <property type="entry name" value="YCII-RELATED DOMAIN-CONTAINING PROTEIN"/>
    <property type="match status" value="1"/>
</dbReference>
<evidence type="ECO:0000256" key="1">
    <source>
        <dbReference type="ARBA" id="ARBA00007689"/>
    </source>
</evidence>
<reference evidence="9 10" key="1">
    <citation type="submission" date="2018-03" db="EMBL/GenBank/DDBJ databases">
        <title>Non-Typhoidal Salmonella genome sequencing and assembly.</title>
        <authorList>
            <person name="Matchawe C."/>
        </authorList>
    </citation>
    <scope>NUCLEOTIDE SEQUENCE [LARGE SCALE GENOMIC DNA]</scope>
    <source>
        <strain evidence="8 13">31eva</strain>
        <strain evidence="6 12">31evb</strain>
        <strain evidence="7 11">32eva</strain>
        <strain evidence="4 9">34ev</strain>
        <strain evidence="5 14">35dea</strain>
        <strain evidence="3 10">36ev</strain>
    </source>
</reference>
<evidence type="ECO:0000313" key="12">
    <source>
        <dbReference type="Proteomes" id="UP000297846"/>
    </source>
</evidence>
<gene>
    <name evidence="3" type="ORF">C9E98_13020</name>
    <name evidence="4" type="ORF">C9F00_04455</name>
    <name evidence="6" type="ORF">C9F02_04680</name>
    <name evidence="7" type="ORF">C9F04_05040</name>
    <name evidence="8" type="ORF">C9F06_24125</name>
    <name evidence="5" type="ORF">C9F09_23695</name>
</gene>
<evidence type="ECO:0000313" key="4">
    <source>
        <dbReference type="EMBL" id="TGC73279.1"/>
    </source>
</evidence>
<evidence type="ECO:0000313" key="10">
    <source>
        <dbReference type="Proteomes" id="UP000297558"/>
    </source>
</evidence>
<organism evidence="6 12">
    <name type="scientific">Salmonella enterica subsp. enterica serovar Wilhelmsburg</name>
    <dbReference type="NCBI Taxonomy" id="1960126"/>
    <lineage>
        <taxon>Bacteria</taxon>
        <taxon>Pseudomonadati</taxon>
        <taxon>Pseudomonadota</taxon>
        <taxon>Gammaproteobacteria</taxon>
        <taxon>Enterobacterales</taxon>
        <taxon>Enterobacteriaceae</taxon>
        <taxon>Salmonella</taxon>
    </lineage>
</organism>
<proteinExistence type="inferred from homology"/>
<dbReference type="InterPro" id="IPR011008">
    <property type="entry name" value="Dimeric_a/b-barrel"/>
</dbReference>
<dbReference type="EMBL" id="PYJZ01000069">
    <property type="protein sequence ID" value="TGC64042.1"/>
    <property type="molecule type" value="Genomic_DNA"/>
</dbReference>
<dbReference type="Proteomes" id="UP000297538">
    <property type="component" value="Unassembled WGS sequence"/>
</dbReference>
<comment type="caution">
    <text evidence="6">The sequence shown here is derived from an EMBL/GenBank/DDBJ whole genome shotgun (WGS) entry which is preliminary data.</text>
</comment>
<evidence type="ECO:0000259" key="2">
    <source>
        <dbReference type="Pfam" id="PF03795"/>
    </source>
</evidence>
<evidence type="ECO:0000313" key="5">
    <source>
        <dbReference type="EMBL" id="TGC80011.1"/>
    </source>
</evidence>
<evidence type="ECO:0000313" key="11">
    <source>
        <dbReference type="Proteomes" id="UP000297749"/>
    </source>
</evidence>
<comment type="similarity">
    <text evidence="1">Belongs to the YciI family.</text>
</comment>
<dbReference type="InterPro" id="IPR005545">
    <property type="entry name" value="YCII"/>
</dbReference>
<dbReference type="EMBL" id="PYKC01000022">
    <property type="protein sequence ID" value="TGC73279.1"/>
    <property type="molecule type" value="Genomic_DNA"/>
</dbReference>
<sequence>MSIIYVVVLTYIKPLEEVDSQIPAHIEWLKQGYSDGIFLASGRRIPRNGGVILAKCDSSESLKKFLSQDPFQKLNIAKAEIIPFEASMKAQLLESIL</sequence>
<dbReference type="SUPFAM" id="SSF54909">
    <property type="entry name" value="Dimeric alpha+beta barrel"/>
    <property type="match status" value="1"/>
</dbReference>
<evidence type="ECO:0000313" key="8">
    <source>
        <dbReference type="EMBL" id="TGD01837.1"/>
    </source>
</evidence>
<protein>
    <recommendedName>
        <fullName evidence="2">YCII-related domain-containing protein</fullName>
    </recommendedName>
</protein>
<dbReference type="Gene3D" id="3.30.70.1060">
    <property type="entry name" value="Dimeric alpha+beta barrel"/>
    <property type="match status" value="1"/>
</dbReference>
<evidence type="ECO:0000313" key="6">
    <source>
        <dbReference type="EMBL" id="TGC88271.1"/>
    </source>
</evidence>
<dbReference type="Pfam" id="PF03795">
    <property type="entry name" value="YCII"/>
    <property type="match status" value="1"/>
</dbReference>
<dbReference type="Proteomes" id="UP000298226">
    <property type="component" value="Unassembled WGS sequence"/>
</dbReference>
<evidence type="ECO:0000313" key="9">
    <source>
        <dbReference type="Proteomes" id="UP000297538"/>
    </source>
</evidence>
<feature type="domain" description="YCII-related" evidence="2">
    <location>
        <begin position="6"/>
        <end position="84"/>
    </location>
</feature>
<evidence type="ECO:0000313" key="3">
    <source>
        <dbReference type="EMBL" id="TGC64042.1"/>
    </source>
</evidence>
<evidence type="ECO:0000313" key="14">
    <source>
        <dbReference type="Proteomes" id="UP000298491"/>
    </source>
</evidence>
<dbReference type="RefSeq" id="WP_135420344.1">
    <property type="nucleotide sequence ID" value="NZ_PYJZ01000069.1"/>
</dbReference>